<feature type="compositionally biased region" description="Acidic residues" evidence="1">
    <location>
        <begin position="968"/>
        <end position="977"/>
    </location>
</feature>
<feature type="compositionally biased region" description="Polar residues" evidence="1">
    <location>
        <begin position="88"/>
        <end position="101"/>
    </location>
</feature>
<feature type="region of interest" description="Disordered" evidence="1">
    <location>
        <begin position="868"/>
        <end position="990"/>
    </location>
</feature>
<feature type="compositionally biased region" description="Acidic residues" evidence="1">
    <location>
        <begin position="138"/>
        <end position="149"/>
    </location>
</feature>
<reference evidence="2" key="1">
    <citation type="submission" date="2021-01" db="EMBL/GenBank/DDBJ databases">
        <authorList>
            <person name="Corre E."/>
            <person name="Pelletier E."/>
            <person name="Niang G."/>
            <person name="Scheremetjew M."/>
            <person name="Finn R."/>
            <person name="Kale V."/>
            <person name="Holt S."/>
            <person name="Cochrane G."/>
            <person name="Meng A."/>
            <person name="Brown T."/>
            <person name="Cohen L."/>
        </authorList>
    </citation>
    <scope>NUCLEOTIDE SEQUENCE</scope>
    <source>
        <strain evidence="2">NIES-2562</strain>
    </source>
</reference>
<dbReference type="EMBL" id="HBIB01045555">
    <property type="protein sequence ID" value="CAE0267516.1"/>
    <property type="molecule type" value="Transcribed_RNA"/>
</dbReference>
<feature type="compositionally biased region" description="Low complexity" evidence="1">
    <location>
        <begin position="505"/>
        <end position="516"/>
    </location>
</feature>
<feature type="compositionally biased region" description="Basic residues" evidence="1">
    <location>
        <begin position="489"/>
        <end position="504"/>
    </location>
</feature>
<feature type="compositionally biased region" description="Acidic residues" evidence="1">
    <location>
        <begin position="185"/>
        <end position="202"/>
    </location>
</feature>
<feature type="compositionally biased region" description="Basic and acidic residues" evidence="1">
    <location>
        <begin position="203"/>
        <end position="231"/>
    </location>
</feature>
<feature type="region of interest" description="Disordered" evidence="1">
    <location>
        <begin position="725"/>
        <end position="767"/>
    </location>
</feature>
<feature type="compositionally biased region" description="Polar residues" evidence="1">
    <location>
        <begin position="267"/>
        <end position="277"/>
    </location>
</feature>
<organism evidence="2">
    <name type="scientific">Palpitomonas bilix</name>
    <dbReference type="NCBI Taxonomy" id="652834"/>
    <lineage>
        <taxon>Eukaryota</taxon>
        <taxon>Eukaryota incertae sedis</taxon>
    </lineage>
</organism>
<feature type="compositionally biased region" description="Polar residues" evidence="1">
    <location>
        <begin position="120"/>
        <end position="131"/>
    </location>
</feature>
<feature type="region of interest" description="Disordered" evidence="1">
    <location>
        <begin position="185"/>
        <end position="416"/>
    </location>
</feature>
<protein>
    <submittedName>
        <fullName evidence="2">Uncharacterized protein</fullName>
    </submittedName>
</protein>
<feature type="region of interest" description="Disordered" evidence="1">
    <location>
        <begin position="790"/>
        <end position="827"/>
    </location>
</feature>
<dbReference type="AlphaFoldDB" id="A0A7S3GIM9"/>
<sequence length="1049" mass="111224">MAGDKSFFSIPARENSGLVVATSSTVEDVLEARQAQAVQEERMNKAVIFERFNTSLDTLKRESTASQVDVQAKTSTIISAPSFSYQFRRGSTSRPSSSADMNMNRPGSVASVRSIMKGPSSPTRESVSPSVSFHLPAEGDEERGGEEDIDRLSIASPSGWSEGSSAGEEEVELSLATRARIAGVSEEELEAQLEEGEEEEVEDREKGEECSQHEVGEGSGDHFRQWNREDVLPDLSTTPPTAGAGRGTKRVEKVGMQTPAMPRQGMERTTSSSNSGSAEYVPISHSSTPPIAIPFSTASGGGTSGGKLGRWSTSSTTVTGKEKYAHASEGGDAARDSTSIRYFPSDVDEQEMRKSKSWWAAADRSSKSFTSGQPPSTPSASTSPPVGGRGKAGEEEMGRHGRKSLPSLRVGTGAGSVKGRENIAVLPASPSLAQPLPWASPSSNHSSAMSPLSSSASPSFPHPLPSTSEFIAEEDEKEAGGEVGVGAAVRRRQRPTRRRNRTRSRQSSDSGGSSVDVVHDLPSRLSTGSKSGSRGEARGGDVYVGGSREIADVDELRQSVVEVGKRLKLEAVESFVNGDIAAEDIVKERLRRGDSGEPTLTTGHLEGGVGEIRGREGLITNESSLNSLTSSEPQYYSGQYTALARRELPPVREDLPAAVSTLPSFDEYVEKSREYAAATADAHHAIDTALGSVVGDVRHRTSNPDAKLYARLDRSVIEGRSYFNSDEVAEEKESKEEETVTASVSVKHELSVATSGGEESKGGIEGQNSIESYRSVLSTTAVAVAQEKTNVSGTTEKSGGIVSKSGQASYSEERAGEAGEVEAREDDPLLDVSATVAAPMKGLASAAVAKLVGNTNLEAQGVTWNSELDELSDEKEGEGRSDGWRQSRRGTTGGSSGSEGDLKGAVEASESLSGTKGEVGKVGGRGSGKLLPPPSPLHTTSSAYTVHGSADGRRQAVLDRAESKSGLEEDSVSDESGEERRSTAEEGEQGYLVPFAHTLQEYSYAIPNEIKKVQKKGRGMRANLLAVKEHANLIANAEERILYDVGLNR</sequence>
<accession>A0A7S3GIM9</accession>
<name>A0A7S3GIM9_9EUKA</name>
<feature type="region of interest" description="Disordered" evidence="1">
    <location>
        <begin position="428"/>
        <end position="546"/>
    </location>
</feature>
<gene>
    <name evidence="2" type="ORF">PBIL07802_LOCUS29861</name>
</gene>
<feature type="compositionally biased region" description="Low complexity" evidence="1">
    <location>
        <begin position="370"/>
        <end position="386"/>
    </location>
</feature>
<evidence type="ECO:0000256" key="1">
    <source>
        <dbReference type="SAM" id="MobiDB-lite"/>
    </source>
</evidence>
<feature type="compositionally biased region" description="Low complexity" evidence="1">
    <location>
        <begin position="428"/>
        <end position="459"/>
    </location>
</feature>
<proteinExistence type="predicted"/>
<feature type="region of interest" description="Disordered" evidence="1">
    <location>
        <begin position="88"/>
        <end position="172"/>
    </location>
</feature>
<feature type="compositionally biased region" description="Basic and acidic residues" evidence="1">
    <location>
        <begin position="950"/>
        <end position="967"/>
    </location>
</feature>
<evidence type="ECO:0000313" key="2">
    <source>
        <dbReference type="EMBL" id="CAE0267516.1"/>
    </source>
</evidence>
<feature type="compositionally biased region" description="Gly residues" evidence="1">
    <location>
        <begin position="299"/>
        <end position="308"/>
    </location>
</feature>
<feature type="compositionally biased region" description="Low complexity" evidence="1">
    <location>
        <begin position="153"/>
        <end position="166"/>
    </location>
</feature>